<keyword evidence="1" id="KW-1133">Transmembrane helix</keyword>
<sequence length="268" mass="30431">MDESVKDSGKKKRSWRFRWSLRVFFVFIGLVAVGLGLLGYKMRVGYLHDNVADNIVELGGRVAWKLTRTVWIMPHSSQTPGGGQIFYFGVATRKIKAGPDWMQSLGVEPAFQRIECAYFHEKSPEKLTRFLLEIERLDRIEGVHLSNTPIQEEQLEHLLAQVEMNGLGIGETTIGNRRLPFLKDTKLSFLFVPNTPFSDELLDDLPDTLTHLDATSTKITDDGLPKLVRLKNLVSLKLALTPTSEVAIDALRQKMPWCTIEWDPLEQP</sequence>
<keyword evidence="1" id="KW-0812">Transmembrane</keyword>
<dbReference type="OrthoDB" id="277941at2"/>
<evidence type="ECO:0008006" key="4">
    <source>
        <dbReference type="Google" id="ProtNLM"/>
    </source>
</evidence>
<evidence type="ECO:0000313" key="3">
    <source>
        <dbReference type="Proteomes" id="UP000253562"/>
    </source>
</evidence>
<dbReference type="EMBL" id="QPEX01000011">
    <property type="protein sequence ID" value="RCS52915.1"/>
    <property type="molecule type" value="Genomic_DNA"/>
</dbReference>
<name>A0A368KTE5_9BACT</name>
<comment type="caution">
    <text evidence="2">The sequence shown here is derived from an EMBL/GenBank/DDBJ whole genome shotgun (WGS) entry which is preliminary data.</text>
</comment>
<proteinExistence type="predicted"/>
<dbReference type="RefSeq" id="WP_114368339.1">
    <property type="nucleotide sequence ID" value="NZ_QPEX01000011.1"/>
</dbReference>
<dbReference type="Gene3D" id="3.80.10.10">
    <property type="entry name" value="Ribonuclease Inhibitor"/>
    <property type="match status" value="1"/>
</dbReference>
<dbReference type="Proteomes" id="UP000253562">
    <property type="component" value="Unassembled WGS sequence"/>
</dbReference>
<keyword evidence="1" id="KW-0472">Membrane</keyword>
<protein>
    <recommendedName>
        <fullName evidence="4">Leucine Rich repeats (2 copies)</fullName>
    </recommendedName>
</protein>
<evidence type="ECO:0000313" key="2">
    <source>
        <dbReference type="EMBL" id="RCS52915.1"/>
    </source>
</evidence>
<reference evidence="2 3" key="1">
    <citation type="submission" date="2018-07" db="EMBL/GenBank/DDBJ databases">
        <title>Comparative genomes isolates from brazilian mangrove.</title>
        <authorList>
            <person name="De Araujo J.E."/>
            <person name="Taketani R.G."/>
            <person name="Silva M.C.P."/>
            <person name="Lourenco M.V."/>
            <person name="Oliveira V.M."/>
            <person name="Andreote F.D."/>
        </authorList>
    </citation>
    <scope>NUCLEOTIDE SEQUENCE [LARGE SCALE GENOMIC DNA]</scope>
    <source>
        <strain evidence="2 3">HEX PRIS-MGV</strain>
    </source>
</reference>
<gene>
    <name evidence="2" type="ORF">DTL42_08830</name>
</gene>
<accession>A0A368KTE5</accession>
<organism evidence="2 3">
    <name type="scientific">Bremerella cremea</name>
    <dbReference type="NCBI Taxonomy" id="1031537"/>
    <lineage>
        <taxon>Bacteria</taxon>
        <taxon>Pseudomonadati</taxon>
        <taxon>Planctomycetota</taxon>
        <taxon>Planctomycetia</taxon>
        <taxon>Pirellulales</taxon>
        <taxon>Pirellulaceae</taxon>
        <taxon>Bremerella</taxon>
    </lineage>
</organism>
<feature type="transmembrane region" description="Helical" evidence="1">
    <location>
        <begin position="21"/>
        <end position="40"/>
    </location>
</feature>
<evidence type="ECO:0000256" key="1">
    <source>
        <dbReference type="SAM" id="Phobius"/>
    </source>
</evidence>
<dbReference type="AlphaFoldDB" id="A0A368KTE5"/>
<dbReference type="InterPro" id="IPR032675">
    <property type="entry name" value="LRR_dom_sf"/>
</dbReference>
<dbReference type="SUPFAM" id="SSF52047">
    <property type="entry name" value="RNI-like"/>
    <property type="match status" value="1"/>
</dbReference>